<evidence type="ECO:0000256" key="13">
    <source>
        <dbReference type="ARBA" id="ARBA00023136"/>
    </source>
</evidence>
<evidence type="ECO:0000256" key="16">
    <source>
        <dbReference type="ARBA" id="ARBA00041256"/>
    </source>
</evidence>
<dbReference type="PANTHER" id="PTHR19370">
    <property type="entry name" value="NADH-CYTOCHROME B5 REDUCTASE"/>
    <property type="match status" value="1"/>
</dbReference>
<evidence type="ECO:0000259" key="19">
    <source>
        <dbReference type="PROSITE" id="PS51384"/>
    </source>
</evidence>
<gene>
    <name evidence="20" type="ORF">EDB81DRAFT_914339</name>
</gene>
<evidence type="ECO:0000256" key="4">
    <source>
        <dbReference type="ARBA" id="ARBA00012011"/>
    </source>
</evidence>
<dbReference type="Pfam" id="PF00970">
    <property type="entry name" value="FAD_binding_6"/>
    <property type="match status" value="1"/>
</dbReference>
<evidence type="ECO:0000256" key="12">
    <source>
        <dbReference type="ARBA" id="ARBA00023128"/>
    </source>
</evidence>
<evidence type="ECO:0000256" key="9">
    <source>
        <dbReference type="ARBA" id="ARBA00022989"/>
    </source>
</evidence>
<proteinExistence type="inferred from homology"/>
<feature type="binding site" evidence="18">
    <location>
        <position position="159"/>
    </location>
    <ligand>
        <name>FAD</name>
        <dbReference type="ChEBI" id="CHEBI:57692"/>
    </ligand>
</feature>
<evidence type="ECO:0000256" key="10">
    <source>
        <dbReference type="ARBA" id="ARBA00023002"/>
    </source>
</evidence>
<dbReference type="EMBL" id="JAGMUV010000025">
    <property type="protein sequence ID" value="KAH7120631.1"/>
    <property type="molecule type" value="Genomic_DNA"/>
</dbReference>
<comment type="function">
    <text evidence="14">May mediate the reduction of outer membrane cytochrome b5.</text>
</comment>
<dbReference type="Gene3D" id="2.40.30.10">
    <property type="entry name" value="Translation factors"/>
    <property type="match status" value="1"/>
</dbReference>
<evidence type="ECO:0000256" key="17">
    <source>
        <dbReference type="ARBA" id="ARBA00047682"/>
    </source>
</evidence>
<keyword evidence="6" id="KW-0812">Transmembrane</keyword>
<dbReference type="FunFam" id="3.40.50.80:FF:000009">
    <property type="entry name" value="NADH-cytochrome b5 reductase"/>
    <property type="match status" value="1"/>
</dbReference>
<dbReference type="EC" id="1.6.2.2" evidence="4"/>
<dbReference type="PRINTS" id="PR00406">
    <property type="entry name" value="CYTB5RDTASE"/>
</dbReference>
<dbReference type="Proteomes" id="UP000738349">
    <property type="component" value="Unassembled WGS sequence"/>
</dbReference>
<feature type="binding site" evidence="18">
    <location>
        <position position="158"/>
    </location>
    <ligand>
        <name>FAD</name>
        <dbReference type="ChEBI" id="CHEBI:57692"/>
    </ligand>
</feature>
<evidence type="ECO:0000313" key="21">
    <source>
        <dbReference type="Proteomes" id="UP000738349"/>
    </source>
</evidence>
<evidence type="ECO:0000256" key="5">
    <source>
        <dbReference type="ARBA" id="ARBA00022630"/>
    </source>
</evidence>
<protein>
    <recommendedName>
        <fullName evidence="15">NADH-cytochrome b5 reductase 2</fullName>
        <ecNumber evidence="4">1.6.2.2</ecNumber>
    </recommendedName>
    <alternativeName>
        <fullName evidence="16">Mitochondrial cytochrome b reductase</fullName>
    </alternativeName>
</protein>
<keyword evidence="10" id="KW-0560">Oxidoreductase</keyword>
<comment type="subcellular location">
    <subcellularLocation>
        <location evidence="2">Mitochondrion outer membrane</location>
        <topology evidence="2">Single-pass membrane protein</topology>
    </subcellularLocation>
</comment>
<keyword evidence="13" id="KW-0472">Membrane</keyword>
<dbReference type="Pfam" id="PF00175">
    <property type="entry name" value="NAD_binding_1"/>
    <property type="match status" value="1"/>
</dbReference>
<keyword evidence="12" id="KW-0496">Mitochondrion</keyword>
<keyword evidence="21" id="KW-1185">Reference proteome</keyword>
<dbReference type="InterPro" id="IPR017927">
    <property type="entry name" value="FAD-bd_FR_type"/>
</dbReference>
<feature type="binding site" evidence="18">
    <location>
        <position position="151"/>
    </location>
    <ligand>
        <name>FAD</name>
        <dbReference type="ChEBI" id="CHEBI:57692"/>
    </ligand>
</feature>
<evidence type="ECO:0000256" key="6">
    <source>
        <dbReference type="ARBA" id="ARBA00022692"/>
    </source>
</evidence>
<keyword evidence="11" id="KW-0520">NAD</keyword>
<evidence type="ECO:0000256" key="15">
    <source>
        <dbReference type="ARBA" id="ARBA00039435"/>
    </source>
</evidence>
<dbReference type="SUPFAM" id="SSF63380">
    <property type="entry name" value="Riboflavin synthase domain-like"/>
    <property type="match status" value="1"/>
</dbReference>
<dbReference type="SUPFAM" id="SSF52343">
    <property type="entry name" value="Ferredoxin reductase-like, C-terminal NADP-linked domain"/>
    <property type="match status" value="1"/>
</dbReference>
<comment type="cofactor">
    <cofactor evidence="1 18">
        <name>FAD</name>
        <dbReference type="ChEBI" id="CHEBI:57692"/>
    </cofactor>
</comment>
<feature type="binding site" evidence="18">
    <location>
        <position position="149"/>
    </location>
    <ligand>
        <name>FAD</name>
        <dbReference type="ChEBI" id="CHEBI:57692"/>
    </ligand>
</feature>
<dbReference type="Gene3D" id="3.40.50.80">
    <property type="entry name" value="Nucleotide-binding domain of ferredoxin-NADP reductase (FNR) module"/>
    <property type="match status" value="1"/>
</dbReference>
<dbReference type="PROSITE" id="PS51384">
    <property type="entry name" value="FAD_FR"/>
    <property type="match status" value="1"/>
</dbReference>
<evidence type="ECO:0000256" key="14">
    <source>
        <dbReference type="ARBA" id="ARBA00037464"/>
    </source>
</evidence>
<dbReference type="InterPro" id="IPR017938">
    <property type="entry name" value="Riboflavin_synthase-like_b-brl"/>
</dbReference>
<organism evidence="20 21">
    <name type="scientific">Dactylonectria macrodidyma</name>
    <dbReference type="NCBI Taxonomy" id="307937"/>
    <lineage>
        <taxon>Eukaryota</taxon>
        <taxon>Fungi</taxon>
        <taxon>Dikarya</taxon>
        <taxon>Ascomycota</taxon>
        <taxon>Pezizomycotina</taxon>
        <taxon>Sordariomycetes</taxon>
        <taxon>Hypocreomycetidae</taxon>
        <taxon>Hypocreales</taxon>
        <taxon>Nectriaceae</taxon>
        <taxon>Dactylonectria</taxon>
    </lineage>
</organism>
<dbReference type="InterPro" id="IPR039261">
    <property type="entry name" value="FNR_nucleotide-bd"/>
</dbReference>
<feature type="domain" description="FAD-binding FR-type" evidence="19">
    <location>
        <begin position="79"/>
        <end position="183"/>
    </location>
</feature>
<dbReference type="FunFam" id="2.40.30.10:FF:000032">
    <property type="entry name" value="NADH-cytochrome b5 reductase"/>
    <property type="match status" value="1"/>
</dbReference>
<dbReference type="AlphaFoldDB" id="A0A9P9IHB2"/>
<evidence type="ECO:0000256" key="18">
    <source>
        <dbReference type="PIRSR" id="PIRSR601834-1"/>
    </source>
</evidence>
<feature type="binding site" evidence="18">
    <location>
        <position position="134"/>
    </location>
    <ligand>
        <name>FAD</name>
        <dbReference type="ChEBI" id="CHEBI:57692"/>
    </ligand>
</feature>
<sequence>MFARSTFRATQPLNRSARRYATEAGGVGDFNALPYAAGAIGIAGGVYWYFSGASAPATAAKIRQAVGPESKKAFTGGDQGFLSLQVADVETVNHNTKLLRFKLPKPDQVSGLTVASAILTKYEDPEDKTPILRPYTPIEEGEKGFLNLLVKKYPNGLMSTHIHHLTPGQHLDIMGPIPKYSWDENKHEHIALIGGGTGITPLYQLARAIFNNPNDRTKVTLVFGNVTEEDILLKKQLDELERAYPQRFSVFYVLSKPSEEWTGGKGHISKDLLKTILPSPKSKNIKLFVCGPPGLMKAMSGNMANPIDQGELTGALQELGYSKGQVYKF</sequence>
<keyword evidence="8 18" id="KW-0274">FAD</keyword>
<dbReference type="OrthoDB" id="432685at2759"/>
<keyword evidence="9" id="KW-1133">Transmembrane helix</keyword>
<keyword evidence="7" id="KW-1000">Mitochondrion outer membrane</keyword>
<evidence type="ECO:0000256" key="2">
    <source>
        <dbReference type="ARBA" id="ARBA00004572"/>
    </source>
</evidence>
<evidence type="ECO:0000256" key="3">
    <source>
        <dbReference type="ARBA" id="ARBA00006105"/>
    </source>
</evidence>
<dbReference type="InterPro" id="IPR001834">
    <property type="entry name" value="CBR-like"/>
</dbReference>
<evidence type="ECO:0000256" key="8">
    <source>
        <dbReference type="ARBA" id="ARBA00022827"/>
    </source>
</evidence>
<feature type="binding site" evidence="18">
    <location>
        <position position="135"/>
    </location>
    <ligand>
        <name>FAD</name>
        <dbReference type="ChEBI" id="CHEBI:57692"/>
    </ligand>
</feature>
<dbReference type="GO" id="GO:0006696">
    <property type="term" value="P:ergosterol biosynthetic process"/>
    <property type="evidence" value="ECO:0007669"/>
    <property type="project" value="TreeGrafter"/>
</dbReference>
<feature type="binding site" evidence="18">
    <location>
        <position position="200"/>
    </location>
    <ligand>
        <name>FAD</name>
        <dbReference type="ChEBI" id="CHEBI:57692"/>
    </ligand>
</feature>
<evidence type="ECO:0000256" key="1">
    <source>
        <dbReference type="ARBA" id="ARBA00001974"/>
    </source>
</evidence>
<reference evidence="20" key="1">
    <citation type="journal article" date="2021" name="Nat. Commun.">
        <title>Genetic determinants of endophytism in the Arabidopsis root mycobiome.</title>
        <authorList>
            <person name="Mesny F."/>
            <person name="Miyauchi S."/>
            <person name="Thiergart T."/>
            <person name="Pickel B."/>
            <person name="Atanasova L."/>
            <person name="Karlsson M."/>
            <person name="Huettel B."/>
            <person name="Barry K.W."/>
            <person name="Haridas S."/>
            <person name="Chen C."/>
            <person name="Bauer D."/>
            <person name="Andreopoulos W."/>
            <person name="Pangilinan J."/>
            <person name="LaButti K."/>
            <person name="Riley R."/>
            <person name="Lipzen A."/>
            <person name="Clum A."/>
            <person name="Drula E."/>
            <person name="Henrissat B."/>
            <person name="Kohler A."/>
            <person name="Grigoriev I.V."/>
            <person name="Martin F.M."/>
            <person name="Hacquard S."/>
        </authorList>
    </citation>
    <scope>NUCLEOTIDE SEQUENCE</scope>
    <source>
        <strain evidence="20">MPI-CAGE-AT-0147</strain>
    </source>
</reference>
<evidence type="ECO:0000256" key="11">
    <source>
        <dbReference type="ARBA" id="ARBA00023027"/>
    </source>
</evidence>
<evidence type="ECO:0000256" key="7">
    <source>
        <dbReference type="ARBA" id="ARBA00022787"/>
    </source>
</evidence>
<comment type="catalytic activity">
    <reaction evidence="17">
        <text>2 Fe(III)-[cytochrome b5] + NADH = 2 Fe(II)-[cytochrome b5] + NAD(+) + H(+)</text>
        <dbReference type="Rhea" id="RHEA:46680"/>
        <dbReference type="Rhea" id="RHEA-COMP:10438"/>
        <dbReference type="Rhea" id="RHEA-COMP:10439"/>
        <dbReference type="ChEBI" id="CHEBI:15378"/>
        <dbReference type="ChEBI" id="CHEBI:29033"/>
        <dbReference type="ChEBI" id="CHEBI:29034"/>
        <dbReference type="ChEBI" id="CHEBI:57540"/>
        <dbReference type="ChEBI" id="CHEBI:57945"/>
        <dbReference type="EC" id="1.6.2.2"/>
    </reaction>
</comment>
<dbReference type="InterPro" id="IPR008333">
    <property type="entry name" value="Cbr1-like_FAD-bd_dom"/>
</dbReference>
<name>A0A9P9IHB2_9HYPO</name>
<keyword evidence="5 18" id="KW-0285">Flavoprotein</keyword>
<dbReference type="InterPro" id="IPR001433">
    <property type="entry name" value="OxRdtase_FAD/NAD-bd"/>
</dbReference>
<dbReference type="PANTHER" id="PTHR19370:SF171">
    <property type="entry name" value="NADH-CYTOCHROME B5 REDUCTASE 2"/>
    <property type="match status" value="1"/>
</dbReference>
<comment type="caution">
    <text evidence="20">The sequence shown here is derived from an EMBL/GenBank/DDBJ whole genome shotgun (WGS) entry which is preliminary data.</text>
</comment>
<feature type="binding site" evidence="18">
    <location>
        <position position="133"/>
    </location>
    <ligand>
        <name>FAD</name>
        <dbReference type="ChEBI" id="CHEBI:57692"/>
    </ligand>
</feature>
<dbReference type="CDD" id="cd06183">
    <property type="entry name" value="cyt_b5_reduct_like"/>
    <property type="match status" value="1"/>
</dbReference>
<dbReference type="GO" id="GO:0005741">
    <property type="term" value="C:mitochondrial outer membrane"/>
    <property type="evidence" value="ECO:0007669"/>
    <property type="project" value="UniProtKB-SubCell"/>
</dbReference>
<evidence type="ECO:0000313" key="20">
    <source>
        <dbReference type="EMBL" id="KAH7120631.1"/>
    </source>
</evidence>
<dbReference type="GO" id="GO:0090524">
    <property type="term" value="F:cytochrome-b5 reductase activity, acting on NADH"/>
    <property type="evidence" value="ECO:0007669"/>
    <property type="project" value="UniProtKB-EC"/>
</dbReference>
<comment type="similarity">
    <text evidence="3">Belongs to the flavoprotein pyridine nucleotide cytochrome reductase family.</text>
</comment>
<accession>A0A9P9IHB2</accession>